<dbReference type="Proteomes" id="UP000031364">
    <property type="component" value="Unassembled WGS sequence"/>
</dbReference>
<sequence length="260" mass="27452">MLAAAAVFDQDDDTGLARLVVERPAAGQRLAVEDAVARCPAGAITVVDDETASPAKTSGALVAKTIVVDVGVPYAAYLALTLAGVSDVVALVAAGGVSALRVGVGYLRHRRVSALSVLVLSRFVLGMLAGLLTGNATVVLLKDPIITAVMGAVILVSLALWRPLTYYIRRDFVPDGLSWDEAWRQSRAFRRQQRTVAAVWGIGLIAESLVRVVLVLTSPVQVAAVASPLVGTGCILLLFAWMNWHVRVGEPVKGQAPVRR</sequence>
<dbReference type="EMBL" id="JNFP01000078">
    <property type="protein sequence ID" value="KIA60143.1"/>
    <property type="molecule type" value="Genomic_DNA"/>
</dbReference>
<keyword evidence="1" id="KW-1133">Transmembrane helix</keyword>
<feature type="transmembrane region" description="Helical" evidence="1">
    <location>
        <begin position="112"/>
        <end position="132"/>
    </location>
</feature>
<evidence type="ECO:0000313" key="3">
    <source>
        <dbReference type="Proteomes" id="UP000031364"/>
    </source>
</evidence>
<evidence type="ECO:0000313" key="2">
    <source>
        <dbReference type="EMBL" id="KIA60143.1"/>
    </source>
</evidence>
<keyword evidence="1" id="KW-0472">Membrane</keyword>
<proteinExistence type="predicted"/>
<protein>
    <submittedName>
        <fullName evidence="2">Uncharacterized protein</fullName>
    </submittedName>
</protein>
<keyword evidence="1" id="KW-0812">Transmembrane</keyword>
<feature type="transmembrane region" description="Helical" evidence="1">
    <location>
        <begin position="196"/>
        <end position="216"/>
    </location>
</feature>
<dbReference type="NCBIfam" id="NF041646">
    <property type="entry name" value="VC0807_fam"/>
    <property type="match status" value="1"/>
</dbReference>
<evidence type="ECO:0000256" key="1">
    <source>
        <dbReference type="SAM" id="Phobius"/>
    </source>
</evidence>
<feature type="transmembrane region" description="Helical" evidence="1">
    <location>
        <begin position="144"/>
        <end position="161"/>
    </location>
</feature>
<gene>
    <name evidence="2" type="ORF">FG87_38795</name>
</gene>
<feature type="transmembrane region" description="Helical" evidence="1">
    <location>
        <begin position="74"/>
        <end position="100"/>
    </location>
</feature>
<name>A0ABR4Z4C1_9NOCA</name>
<reference evidence="2 3" key="1">
    <citation type="journal article" date="2014" name="Int. J. Syst. Evol. Microbiol.">
        <title>Nocardia vulneris sp. nov., isolated from wounds of human patients in North America.</title>
        <authorList>
            <person name="Lasker B.A."/>
            <person name="Bell M."/>
            <person name="Klenk H.P."/>
            <person name="Sproer C."/>
            <person name="Schumann C."/>
            <person name="Schumann P."/>
            <person name="Brown J.M."/>
        </authorList>
    </citation>
    <scope>NUCLEOTIDE SEQUENCE [LARGE SCALE GENOMIC DNA]</scope>
    <source>
        <strain evidence="2 3">W9851</strain>
    </source>
</reference>
<keyword evidence="3" id="KW-1185">Reference proteome</keyword>
<accession>A0ABR4Z4C1</accession>
<feature type="transmembrane region" description="Helical" evidence="1">
    <location>
        <begin position="222"/>
        <end position="244"/>
    </location>
</feature>
<organism evidence="2 3">
    <name type="scientific">Nocardia vulneris</name>
    <dbReference type="NCBI Taxonomy" id="1141657"/>
    <lineage>
        <taxon>Bacteria</taxon>
        <taxon>Bacillati</taxon>
        <taxon>Actinomycetota</taxon>
        <taxon>Actinomycetes</taxon>
        <taxon>Mycobacteriales</taxon>
        <taxon>Nocardiaceae</taxon>
        <taxon>Nocardia</taxon>
    </lineage>
</organism>
<dbReference type="Gene3D" id="3.30.70.20">
    <property type="match status" value="1"/>
</dbReference>
<comment type="caution">
    <text evidence="2">The sequence shown here is derived from an EMBL/GenBank/DDBJ whole genome shotgun (WGS) entry which is preliminary data.</text>
</comment>